<protein>
    <recommendedName>
        <fullName evidence="3">Dihydroorotate dehydrogenase</fullName>
    </recommendedName>
</protein>
<keyword evidence="2" id="KW-1185">Reference proteome</keyword>
<sequence>MSDHEDKMLEDCFAAARQAAPEPDSALLARVMADARQVQSRSQRAPRRVGLWARLRLELGGWPAVAGLSAAALTGLWIGISPPDGVLTAAEGYLGAGTGSDYVVDLSASAGFDFEEGML</sequence>
<organism evidence="1 2">
    <name type="scientific">Roseovarius pelagicus</name>
    <dbReference type="NCBI Taxonomy" id="2980108"/>
    <lineage>
        <taxon>Bacteria</taxon>
        <taxon>Pseudomonadati</taxon>
        <taxon>Pseudomonadota</taxon>
        <taxon>Alphaproteobacteria</taxon>
        <taxon>Rhodobacterales</taxon>
        <taxon>Roseobacteraceae</taxon>
        <taxon>Roseovarius</taxon>
    </lineage>
</organism>
<accession>A0ABY6DAA4</accession>
<proteinExistence type="predicted"/>
<dbReference type="EMBL" id="CP106738">
    <property type="protein sequence ID" value="UXX82809.1"/>
    <property type="molecule type" value="Genomic_DNA"/>
</dbReference>
<gene>
    <name evidence="1" type="ORF">N7U68_17245</name>
</gene>
<name>A0ABY6DAA4_9RHOB</name>
<dbReference type="Proteomes" id="UP001064087">
    <property type="component" value="Chromosome"/>
</dbReference>
<reference evidence="1" key="1">
    <citation type="submission" date="2022-10" db="EMBL/GenBank/DDBJ databases">
        <title>Roseovarius pelagicus sp. nov., isolated from Arctic seawater.</title>
        <authorList>
            <person name="Hong Y.W."/>
            <person name="Hwang C.Y."/>
        </authorList>
    </citation>
    <scope>NUCLEOTIDE SEQUENCE</scope>
    <source>
        <strain evidence="1">HL-MP18</strain>
    </source>
</reference>
<dbReference type="RefSeq" id="WP_263047610.1">
    <property type="nucleotide sequence ID" value="NZ_CP106738.1"/>
</dbReference>
<evidence type="ECO:0000313" key="2">
    <source>
        <dbReference type="Proteomes" id="UP001064087"/>
    </source>
</evidence>
<evidence type="ECO:0000313" key="1">
    <source>
        <dbReference type="EMBL" id="UXX82809.1"/>
    </source>
</evidence>
<evidence type="ECO:0008006" key="3">
    <source>
        <dbReference type="Google" id="ProtNLM"/>
    </source>
</evidence>